<gene>
    <name evidence="2" type="ORF">E0L93_06370</name>
</gene>
<comment type="caution">
    <text evidence="2">The sequence shown here is derived from an EMBL/GenBank/DDBJ whole genome shotgun (WGS) entry which is preliminary data.</text>
</comment>
<accession>A0A4R1BLU8</accession>
<feature type="transmembrane region" description="Helical" evidence="1">
    <location>
        <begin position="72"/>
        <end position="97"/>
    </location>
</feature>
<reference evidence="2 3" key="1">
    <citation type="submission" date="2019-03" db="EMBL/GenBank/DDBJ databases">
        <title>Whole genome sequence of a novel Rubrobacter taiwanensis strain, isolated from Yellowstone National Park.</title>
        <authorList>
            <person name="Freed S."/>
            <person name="Ramaley R.F."/>
            <person name="Kyndt J.A."/>
        </authorList>
    </citation>
    <scope>NUCLEOTIDE SEQUENCE [LARGE SCALE GENOMIC DNA]</scope>
    <source>
        <strain evidence="2 3">Yellowstone</strain>
    </source>
</reference>
<feature type="transmembrane region" description="Helical" evidence="1">
    <location>
        <begin position="23"/>
        <end position="52"/>
    </location>
</feature>
<name>A0A4R1BLU8_9ACTN</name>
<dbReference type="EMBL" id="SKBU01000012">
    <property type="protein sequence ID" value="TCJ18359.1"/>
    <property type="molecule type" value="Genomic_DNA"/>
</dbReference>
<keyword evidence="1" id="KW-1133">Transmembrane helix</keyword>
<keyword evidence="3" id="KW-1185">Reference proteome</keyword>
<organism evidence="2 3">
    <name type="scientific">Rubrobacter taiwanensis</name>
    <dbReference type="NCBI Taxonomy" id="185139"/>
    <lineage>
        <taxon>Bacteria</taxon>
        <taxon>Bacillati</taxon>
        <taxon>Actinomycetota</taxon>
        <taxon>Rubrobacteria</taxon>
        <taxon>Rubrobacterales</taxon>
        <taxon>Rubrobacteraceae</taxon>
        <taxon>Rubrobacter</taxon>
    </lineage>
</organism>
<dbReference type="RefSeq" id="WP_132690051.1">
    <property type="nucleotide sequence ID" value="NZ_SKBU01000012.1"/>
</dbReference>
<evidence type="ECO:0000313" key="3">
    <source>
        <dbReference type="Proteomes" id="UP000295244"/>
    </source>
</evidence>
<proteinExistence type="predicted"/>
<protein>
    <recommendedName>
        <fullName evidence="4">DUF624 domain-containing protein</fullName>
    </recommendedName>
</protein>
<evidence type="ECO:0000256" key="1">
    <source>
        <dbReference type="SAM" id="Phobius"/>
    </source>
</evidence>
<keyword evidence="1" id="KW-0472">Membrane</keyword>
<sequence>MEDWRESFTVVALSRIWDRLGTVLWTGLLSFPLGLTVLLLPPALAAVADAAVRGVRDEEFGLRDFFASGLRYFLRSWVIFLLLVFIFAAILFNVQFYAAREGIFWTAALSLTLALAFIVTVVAPFLFPALVRDDLGLRDTVRYATLAALRKPLNAVSVALIAGSLLLLLTFTTVGLLFFWPVTMFFAAAALERAVKEHRAGPTPSRP</sequence>
<keyword evidence="1" id="KW-0812">Transmembrane</keyword>
<feature type="transmembrane region" description="Helical" evidence="1">
    <location>
        <begin position="103"/>
        <end position="131"/>
    </location>
</feature>
<evidence type="ECO:0000313" key="2">
    <source>
        <dbReference type="EMBL" id="TCJ18359.1"/>
    </source>
</evidence>
<dbReference type="Proteomes" id="UP000295244">
    <property type="component" value="Unassembled WGS sequence"/>
</dbReference>
<feature type="transmembrane region" description="Helical" evidence="1">
    <location>
        <begin position="152"/>
        <end position="171"/>
    </location>
</feature>
<evidence type="ECO:0008006" key="4">
    <source>
        <dbReference type="Google" id="ProtNLM"/>
    </source>
</evidence>
<dbReference type="AlphaFoldDB" id="A0A4R1BLU8"/>